<dbReference type="Proteomes" id="UP000198729">
    <property type="component" value="Unassembled WGS sequence"/>
</dbReference>
<gene>
    <name evidence="1" type="ORF">NSMM_210015</name>
</gene>
<evidence type="ECO:0000313" key="1">
    <source>
        <dbReference type="EMBL" id="SCZ84567.1"/>
    </source>
</evidence>
<sequence length="51" mass="5315">MGGFVVTSGVFTAEVQSFAKGHNTTESLDGSKLMAMIEKAHIAVSVRSSAE</sequence>
<protein>
    <recommendedName>
        <fullName evidence="3">Restriction endonuclease type IV Mrr domain-containing protein</fullName>
    </recommendedName>
</protein>
<keyword evidence="2" id="KW-1185">Reference proteome</keyword>
<dbReference type="RefSeq" id="WP_245654646.1">
    <property type="nucleotide sequence ID" value="NZ_FMWO01000027.1"/>
</dbReference>
<proteinExistence type="predicted"/>
<dbReference type="AlphaFoldDB" id="A0A1G5SC56"/>
<evidence type="ECO:0008006" key="3">
    <source>
        <dbReference type="Google" id="ProtNLM"/>
    </source>
</evidence>
<accession>A0A1G5SC56</accession>
<dbReference type="EMBL" id="FMWO01000027">
    <property type="protein sequence ID" value="SCZ84567.1"/>
    <property type="molecule type" value="Genomic_DNA"/>
</dbReference>
<organism evidence="1 2">
    <name type="scientific">Nitrosomonas mobilis</name>
    <dbReference type="NCBI Taxonomy" id="51642"/>
    <lineage>
        <taxon>Bacteria</taxon>
        <taxon>Pseudomonadati</taxon>
        <taxon>Pseudomonadota</taxon>
        <taxon>Betaproteobacteria</taxon>
        <taxon>Nitrosomonadales</taxon>
        <taxon>Nitrosomonadaceae</taxon>
        <taxon>Nitrosomonas</taxon>
    </lineage>
</organism>
<name>A0A1G5SC56_9PROT</name>
<reference evidence="1 2" key="1">
    <citation type="submission" date="2016-10" db="EMBL/GenBank/DDBJ databases">
        <authorList>
            <person name="de Groot N.N."/>
        </authorList>
    </citation>
    <scope>NUCLEOTIDE SEQUENCE [LARGE SCALE GENOMIC DNA]</scope>
    <source>
        <strain evidence="1">1</strain>
    </source>
</reference>
<evidence type="ECO:0000313" key="2">
    <source>
        <dbReference type="Proteomes" id="UP000198729"/>
    </source>
</evidence>